<keyword evidence="2" id="KW-0597">Phosphoprotein</keyword>
<dbReference type="InterPro" id="IPR014030">
    <property type="entry name" value="Ketoacyl_synth_N"/>
</dbReference>
<dbReference type="Gene3D" id="3.40.366.10">
    <property type="entry name" value="Malonyl-Coenzyme A Acyl Carrier Protein, domain 2"/>
    <property type="match status" value="2"/>
</dbReference>
<dbReference type="InterPro" id="IPR018201">
    <property type="entry name" value="Ketoacyl_synth_AS"/>
</dbReference>
<protein>
    <submittedName>
        <fullName evidence="6">Polyketide synthase PKS12</fullName>
    </submittedName>
</protein>
<feature type="domain" description="Carrier" evidence="4">
    <location>
        <begin position="1142"/>
        <end position="1219"/>
    </location>
</feature>
<dbReference type="RefSeq" id="XP_007699268.1">
    <property type="nucleotide sequence ID" value="XM_007701078.1"/>
</dbReference>
<dbReference type="Proteomes" id="UP000016934">
    <property type="component" value="Unassembled WGS sequence"/>
</dbReference>
<evidence type="ECO:0000256" key="2">
    <source>
        <dbReference type="ARBA" id="ARBA00022553"/>
    </source>
</evidence>
<accession>M2RCY1</accession>
<reference evidence="6 7" key="1">
    <citation type="journal article" date="2012" name="PLoS Pathog.">
        <title>Diverse lifestyles and strategies of plant pathogenesis encoded in the genomes of eighteen Dothideomycetes fungi.</title>
        <authorList>
            <person name="Ohm R.A."/>
            <person name="Feau N."/>
            <person name="Henrissat B."/>
            <person name="Schoch C.L."/>
            <person name="Horwitz B.A."/>
            <person name="Barry K.W."/>
            <person name="Condon B.J."/>
            <person name="Copeland A.C."/>
            <person name="Dhillon B."/>
            <person name="Glaser F."/>
            <person name="Hesse C.N."/>
            <person name="Kosti I."/>
            <person name="LaButti K."/>
            <person name="Lindquist E.A."/>
            <person name="Lucas S."/>
            <person name="Salamov A.A."/>
            <person name="Bradshaw R.E."/>
            <person name="Ciuffetti L."/>
            <person name="Hamelin R.C."/>
            <person name="Kema G.H.J."/>
            <person name="Lawrence C."/>
            <person name="Scott J.A."/>
            <person name="Spatafora J.W."/>
            <person name="Turgeon B.G."/>
            <person name="de Wit P.J.G.M."/>
            <person name="Zhong S."/>
            <person name="Goodwin S.B."/>
            <person name="Grigoriev I.V."/>
        </authorList>
    </citation>
    <scope>NUCLEOTIDE SEQUENCE [LARGE SCALE GENOMIC DNA]</scope>
    <source>
        <strain evidence="7">ND90Pr / ATCC 201652</strain>
    </source>
</reference>
<dbReference type="GO" id="GO:0006633">
    <property type="term" value="P:fatty acid biosynthetic process"/>
    <property type="evidence" value="ECO:0007669"/>
    <property type="project" value="InterPro"/>
</dbReference>
<keyword evidence="3" id="KW-0808">Transferase</keyword>
<dbReference type="InterPro" id="IPR009081">
    <property type="entry name" value="PP-bd_ACP"/>
</dbReference>
<dbReference type="Gene3D" id="1.10.1200.10">
    <property type="entry name" value="ACP-like"/>
    <property type="match status" value="1"/>
</dbReference>
<dbReference type="KEGG" id="bsc:COCSADRAFT_355789"/>
<reference evidence="7" key="2">
    <citation type="journal article" date="2013" name="PLoS Genet.">
        <title>Comparative genome structure, secondary metabolite, and effector coding capacity across Cochliobolus pathogens.</title>
        <authorList>
            <person name="Condon B.J."/>
            <person name="Leng Y."/>
            <person name="Wu D."/>
            <person name="Bushley K.E."/>
            <person name="Ohm R.A."/>
            <person name="Otillar R."/>
            <person name="Martin J."/>
            <person name="Schackwitz W."/>
            <person name="Grimwood J."/>
            <person name="MohdZainudin N."/>
            <person name="Xue C."/>
            <person name="Wang R."/>
            <person name="Manning V.A."/>
            <person name="Dhillon B."/>
            <person name="Tu Z.J."/>
            <person name="Steffenson B.J."/>
            <person name="Salamov A."/>
            <person name="Sun H."/>
            <person name="Lowry S."/>
            <person name="LaButti K."/>
            <person name="Han J."/>
            <person name="Copeland A."/>
            <person name="Lindquist E."/>
            <person name="Barry K."/>
            <person name="Schmutz J."/>
            <person name="Baker S.E."/>
            <person name="Ciuffetti L.M."/>
            <person name="Grigoriev I.V."/>
            <person name="Zhong S."/>
            <person name="Turgeon B.G."/>
        </authorList>
    </citation>
    <scope>NUCLEOTIDE SEQUENCE [LARGE SCALE GENOMIC DNA]</scope>
    <source>
        <strain evidence="7">ND90Pr / ATCC 201652</strain>
    </source>
</reference>
<dbReference type="InterPro" id="IPR006162">
    <property type="entry name" value="Ppantetheine_attach_site"/>
</dbReference>
<name>M2RCY1_COCSN</name>
<dbReference type="InterPro" id="IPR041068">
    <property type="entry name" value="HTH_51"/>
</dbReference>
<keyword evidence="7" id="KW-1185">Reference proteome</keyword>
<keyword evidence="1" id="KW-0596">Phosphopantetheine</keyword>
<evidence type="ECO:0000259" key="5">
    <source>
        <dbReference type="PROSITE" id="PS52004"/>
    </source>
</evidence>
<evidence type="ECO:0000256" key="1">
    <source>
        <dbReference type="ARBA" id="ARBA00022450"/>
    </source>
</evidence>
<dbReference type="InterPro" id="IPR042104">
    <property type="entry name" value="PKS_dehydratase_sf"/>
</dbReference>
<dbReference type="SMART" id="SM00827">
    <property type="entry name" value="PKS_AT"/>
    <property type="match status" value="1"/>
</dbReference>
<dbReference type="Gene3D" id="3.30.70.3290">
    <property type="match status" value="1"/>
</dbReference>
<dbReference type="OrthoDB" id="429813at2759"/>
<evidence type="ECO:0000259" key="4">
    <source>
        <dbReference type="PROSITE" id="PS50075"/>
    </source>
</evidence>
<dbReference type="Pfam" id="PF00550">
    <property type="entry name" value="PP-binding"/>
    <property type="match status" value="1"/>
</dbReference>
<dbReference type="Pfam" id="PF00109">
    <property type="entry name" value="ketoacyl-synt"/>
    <property type="match status" value="1"/>
</dbReference>
<dbReference type="HOGENOM" id="CLU_000022_6_3_1"/>
<dbReference type="PROSITE" id="PS00012">
    <property type="entry name" value="PHOSPHOPANTETHEINE"/>
    <property type="match status" value="1"/>
</dbReference>
<dbReference type="SUPFAM" id="SSF47336">
    <property type="entry name" value="ACP-like"/>
    <property type="match status" value="1"/>
</dbReference>
<feature type="domain" description="Ketosynthase family 3 (KS3)" evidence="5">
    <location>
        <begin position="225"/>
        <end position="656"/>
    </location>
</feature>
<dbReference type="eggNOG" id="KOG1202">
    <property type="taxonomic scope" value="Eukaryota"/>
</dbReference>
<dbReference type="GO" id="GO:0004315">
    <property type="term" value="F:3-oxoacyl-[acyl-carrier-protein] synthase activity"/>
    <property type="evidence" value="ECO:0007669"/>
    <property type="project" value="InterPro"/>
</dbReference>
<dbReference type="GeneID" id="19138395"/>
<dbReference type="Gene3D" id="3.40.47.10">
    <property type="match status" value="1"/>
</dbReference>
<dbReference type="SUPFAM" id="SSF53335">
    <property type="entry name" value="S-adenosyl-L-methionine-dependent methyltransferases"/>
    <property type="match status" value="1"/>
</dbReference>
<dbReference type="InterPro" id="IPR014031">
    <property type="entry name" value="Ketoacyl_synth_C"/>
</dbReference>
<dbReference type="SUPFAM" id="SSF53901">
    <property type="entry name" value="Thiolase-like"/>
    <property type="match status" value="1"/>
</dbReference>
<dbReference type="STRING" id="665912.M2RCY1"/>
<dbReference type="Gene3D" id="3.10.129.110">
    <property type="entry name" value="Polyketide synthase dehydratase"/>
    <property type="match status" value="1"/>
</dbReference>
<gene>
    <name evidence="6" type="primary">PKS12</name>
    <name evidence="6" type="ORF">COCSADRAFT_355789</name>
</gene>
<dbReference type="GO" id="GO:0004312">
    <property type="term" value="F:fatty acid synthase activity"/>
    <property type="evidence" value="ECO:0007669"/>
    <property type="project" value="TreeGrafter"/>
</dbReference>
<dbReference type="Gene3D" id="3.30.70.250">
    <property type="entry name" value="Malonyl-CoA ACP transacylase, ACP-binding"/>
    <property type="match status" value="1"/>
</dbReference>
<dbReference type="SMART" id="SM00825">
    <property type="entry name" value="PKS_KS"/>
    <property type="match status" value="1"/>
</dbReference>
<dbReference type="PROSITE" id="PS52004">
    <property type="entry name" value="KS3_2"/>
    <property type="match status" value="1"/>
</dbReference>
<proteinExistence type="predicted"/>
<dbReference type="InterPro" id="IPR014043">
    <property type="entry name" value="Acyl_transferase_dom"/>
</dbReference>
<dbReference type="InterPro" id="IPR036736">
    <property type="entry name" value="ACP-like_sf"/>
</dbReference>
<evidence type="ECO:0000256" key="3">
    <source>
        <dbReference type="ARBA" id="ARBA00022679"/>
    </source>
</evidence>
<dbReference type="Pfam" id="PF02801">
    <property type="entry name" value="Ketoacyl-synt_C"/>
    <property type="match status" value="1"/>
</dbReference>
<dbReference type="CDD" id="cd00833">
    <property type="entry name" value="PKS"/>
    <property type="match status" value="1"/>
</dbReference>
<dbReference type="InterPro" id="IPR020841">
    <property type="entry name" value="PKS_Beta-ketoAc_synthase_dom"/>
</dbReference>
<organism evidence="6 7">
    <name type="scientific">Cochliobolus sativus (strain ND90Pr / ATCC 201652)</name>
    <name type="common">Common root rot and spot blotch fungus</name>
    <name type="synonym">Bipolaris sorokiniana</name>
    <dbReference type="NCBI Taxonomy" id="665912"/>
    <lineage>
        <taxon>Eukaryota</taxon>
        <taxon>Fungi</taxon>
        <taxon>Dikarya</taxon>
        <taxon>Ascomycota</taxon>
        <taxon>Pezizomycotina</taxon>
        <taxon>Dothideomycetes</taxon>
        <taxon>Pleosporomycetidae</taxon>
        <taxon>Pleosporales</taxon>
        <taxon>Pleosporineae</taxon>
        <taxon>Pleosporaceae</taxon>
        <taxon>Bipolaris</taxon>
    </lineage>
</organism>
<dbReference type="PANTHER" id="PTHR43775:SF21">
    <property type="entry name" value="NON-REDUCING POLYKETIDE SYNTHASE AUSA-RELATED"/>
    <property type="match status" value="1"/>
</dbReference>
<dbReference type="InterPro" id="IPR029063">
    <property type="entry name" value="SAM-dependent_MTases_sf"/>
</dbReference>
<sequence length="1475" mass="160849">MHGSSSGFGGSLLPGPLHVGLLVRGDHHRCTNSEVDDHESESQELSCHSSHILSHPEIFPNLKFAAMQSQFNESAPSDTWTTLCNEYADIAKVTTGPQHVLNLERLVTEGISGPVSKSMSRILYLPLLVVIHICQYFQWLDIHNLTHAEVLQSLESGGGAFGQLGDSESVPRAATIAVRLKSSQQGTELIRDVPGCYISAVTEPRNISIVGPVLELKKVADRARDQGLTVSDIHIRGKVHNPENAPLVKVLFDICQKHDEMSLSDTRKLLESAIAVTGAAYRLPKANDLEELWNLLSAGISTYEEIRLDRVPMHETANMDPQQRTLLELTYEALDSAGYLRRHRRENGDKVGCFIGASYVEYADNTNAYPPTAYSTVGTIRAFLCGKLSHCYGWTGPAEVIDTACSSSLVAINRVCRSIQSGECPMTIAGGVNIISSVHNYLNLEKAGFLSPTSQCKPFDESADEYCRGEGAGIAVLKPLKQALADGDQVLAVISGSSTNQGGLSENLTLTHPPAQVDLYKSVLKGAKMSPRHVSYIEAHGTCTSQGDPLEVSSIREVFGASDRPNKVYLGSIKGKTGHAESAAGVAGLVKVIAMLKKKSIPPHVSFNTLNPKIPSLGPDKITIARNLESWNTPFRVALVNNYGAAGSNAAVVVCEGPRKDVGKARTLSHISTVYPIILSAFIQESLLACVKSLKSHISRTNIDLANLAFTLSERRKRQPIAWMTTASYIDGLIHQLSTDISPCEIPRASKKMVLAFAGQSKQLVAVRAQLMVTKWGPDKGTMLAIFAPISVVENIIEAAGNKTIEIACFNALNSQFVVGNEMAVADVEKGLATNPSFKGVRKLSESLQSVSFKKASIPIETCTQQQTDSITDERVLLHLRKPVYFIDAVRRIEERFRDCIWFEAGFDSPIVSMIKRAAANSDRHSFHAIKTAGIERPTESLSKITIGLWKEGHNITPWSFLSPAAIPMHLLRHVGSTDSPDRATVHGIGKLHLTKQPRFSTYKLLLAERIDSIRSSPTSEKIMCGRAYQLFSKVVHYAESSQGIESITINKNEALATIRIPDSHIGSGESAVKKHCDTVSIDMFLEVSGLLINSSSACSRDQVFITSGLESVTMSKLCDFGSVKEWNVYTISTLNLAAEEPESDERQVNLFRLISELYGVDVSLIQESQSLADLGFDSLSTTELGSSFSDELNVNLESTNVLPDCSVIDLMQLAGIFSSKQKPRLSKPPVSTVKSVPTSSCGRAAGVTDPFKSLVAAESSLPVYATNCQYTGYLTEAAARQDELLLAYMTEELQKLGVDLKALRIGQKIPSFSYQPKHSRVVQRYYEILQKHKVIEKKGPDCVRSSTSCKFAPSSRLWGKFLADFPQYSCEAELMSLTGSKVAECLTGTEDPIKLLFGNPKAQEIIENFYAKATMFATLTELLVDFLLRLAKNAHAPISILEVGAGTGGTTKRVIEALSNLNYPIESEQPQLPY</sequence>
<dbReference type="GO" id="GO:0044550">
    <property type="term" value="P:secondary metabolite biosynthetic process"/>
    <property type="evidence" value="ECO:0007669"/>
    <property type="project" value="TreeGrafter"/>
</dbReference>
<evidence type="ECO:0000313" key="6">
    <source>
        <dbReference type="EMBL" id="EMD64659.1"/>
    </source>
</evidence>
<dbReference type="PROSITE" id="PS00606">
    <property type="entry name" value="KS3_1"/>
    <property type="match status" value="1"/>
</dbReference>
<dbReference type="PANTHER" id="PTHR43775">
    <property type="entry name" value="FATTY ACID SYNTHASE"/>
    <property type="match status" value="1"/>
</dbReference>
<dbReference type="InterPro" id="IPR050091">
    <property type="entry name" value="PKS_NRPS_Biosynth_Enz"/>
</dbReference>
<dbReference type="InterPro" id="IPR016039">
    <property type="entry name" value="Thiolase-like"/>
</dbReference>
<dbReference type="EMBL" id="KB445642">
    <property type="protein sequence ID" value="EMD64659.1"/>
    <property type="molecule type" value="Genomic_DNA"/>
</dbReference>
<dbReference type="PROSITE" id="PS50075">
    <property type="entry name" value="CARRIER"/>
    <property type="match status" value="1"/>
</dbReference>
<evidence type="ECO:0000313" key="7">
    <source>
        <dbReference type="Proteomes" id="UP000016934"/>
    </source>
</evidence>
<dbReference type="Pfam" id="PF18558">
    <property type="entry name" value="HTH_51"/>
    <property type="match status" value="1"/>
</dbReference>
<dbReference type="InterPro" id="IPR001227">
    <property type="entry name" value="Ac_transferase_dom_sf"/>
</dbReference>
<dbReference type="Gene3D" id="3.40.50.150">
    <property type="entry name" value="Vaccinia Virus protein VP39"/>
    <property type="match status" value="1"/>
</dbReference>